<dbReference type="RefSeq" id="WP_271013671.1">
    <property type="nucleotide sequence ID" value="NZ_JAQIFT010000069.1"/>
</dbReference>
<dbReference type="PROSITE" id="PS50110">
    <property type="entry name" value="RESPONSE_REGULATORY"/>
    <property type="match status" value="1"/>
</dbReference>
<dbReference type="GO" id="GO:0043565">
    <property type="term" value="F:sequence-specific DNA binding"/>
    <property type="evidence" value="ECO:0007669"/>
    <property type="project" value="InterPro"/>
</dbReference>
<dbReference type="InterPro" id="IPR009057">
    <property type="entry name" value="Homeodomain-like_sf"/>
</dbReference>
<dbReference type="SMART" id="SM00342">
    <property type="entry name" value="HTH_ARAC"/>
    <property type="match status" value="1"/>
</dbReference>
<evidence type="ECO:0000256" key="2">
    <source>
        <dbReference type="ARBA" id="ARBA00023015"/>
    </source>
</evidence>
<keyword evidence="4" id="KW-0804">Transcription</keyword>
<evidence type="ECO:0000256" key="5">
    <source>
        <dbReference type="ARBA" id="ARBA00024867"/>
    </source>
</evidence>
<protein>
    <recommendedName>
        <fullName evidence="1">Stage 0 sporulation protein A homolog</fullName>
    </recommendedName>
</protein>
<gene>
    <name evidence="9" type="ORF">PBV87_21315</name>
</gene>
<dbReference type="PANTHER" id="PTHR43280:SF28">
    <property type="entry name" value="HTH-TYPE TRANSCRIPTIONAL ACTIVATOR RHAS"/>
    <property type="match status" value="1"/>
</dbReference>
<keyword evidence="3" id="KW-0238">DNA-binding</keyword>
<evidence type="ECO:0000256" key="4">
    <source>
        <dbReference type="ARBA" id="ARBA00023163"/>
    </source>
</evidence>
<dbReference type="PROSITE" id="PS01124">
    <property type="entry name" value="HTH_ARAC_FAMILY_2"/>
    <property type="match status" value="1"/>
</dbReference>
<evidence type="ECO:0000259" key="8">
    <source>
        <dbReference type="PROSITE" id="PS50110"/>
    </source>
</evidence>
<dbReference type="SUPFAM" id="SSF46689">
    <property type="entry name" value="Homeodomain-like"/>
    <property type="match status" value="2"/>
</dbReference>
<feature type="domain" description="HTH araC/xylS-type" evidence="7">
    <location>
        <begin position="436"/>
        <end position="534"/>
    </location>
</feature>
<reference evidence="9" key="1">
    <citation type="journal article" date="2023" name="Int. J. Syst. Evol. Microbiol.">
        <title>&lt;i&gt;Holtiella tumoricola&lt;/i&gt; gen. nov. sp. nov., isolated from a human clinical sample.</title>
        <authorList>
            <person name="Allen-Vercoe E."/>
            <person name="Daigneault M.C."/>
            <person name="Vancuren S.J."/>
            <person name="Cochrane K."/>
            <person name="O'Neal L.L."/>
            <person name="Sankaranarayanan K."/>
            <person name="Lawson P.A."/>
        </authorList>
    </citation>
    <scope>NUCLEOTIDE SEQUENCE</scope>
    <source>
        <strain evidence="9">CC70A</strain>
    </source>
</reference>
<dbReference type="GO" id="GO:0000160">
    <property type="term" value="P:phosphorelay signal transduction system"/>
    <property type="evidence" value="ECO:0007669"/>
    <property type="project" value="InterPro"/>
</dbReference>
<evidence type="ECO:0000259" key="7">
    <source>
        <dbReference type="PROSITE" id="PS01124"/>
    </source>
</evidence>
<dbReference type="PANTHER" id="PTHR43280">
    <property type="entry name" value="ARAC-FAMILY TRANSCRIPTIONAL REGULATOR"/>
    <property type="match status" value="1"/>
</dbReference>
<evidence type="ECO:0000313" key="10">
    <source>
        <dbReference type="Proteomes" id="UP001169242"/>
    </source>
</evidence>
<feature type="modified residue" description="4-aspartylphosphate" evidence="6">
    <location>
        <position position="55"/>
    </location>
</feature>
<dbReference type="SMART" id="SM00448">
    <property type="entry name" value="REC"/>
    <property type="match status" value="1"/>
</dbReference>
<dbReference type="AlphaFoldDB" id="A0AA42DSN5"/>
<organism evidence="9 10">
    <name type="scientific">Holtiella tumoricola</name>
    <dbReference type="NCBI Taxonomy" id="3018743"/>
    <lineage>
        <taxon>Bacteria</taxon>
        <taxon>Bacillati</taxon>
        <taxon>Bacillota</taxon>
        <taxon>Clostridia</taxon>
        <taxon>Lachnospirales</taxon>
        <taxon>Cellulosilyticaceae</taxon>
        <taxon>Holtiella</taxon>
    </lineage>
</organism>
<dbReference type="Gene3D" id="3.40.50.2300">
    <property type="match status" value="1"/>
</dbReference>
<evidence type="ECO:0000256" key="3">
    <source>
        <dbReference type="ARBA" id="ARBA00023125"/>
    </source>
</evidence>
<keyword evidence="6" id="KW-0597">Phosphoprotein</keyword>
<dbReference type="CDD" id="cd17536">
    <property type="entry name" value="REC_YesN-like"/>
    <property type="match status" value="1"/>
</dbReference>
<keyword evidence="2" id="KW-0805">Transcription regulation</keyword>
<dbReference type="InterPro" id="IPR001789">
    <property type="entry name" value="Sig_transdc_resp-reg_receiver"/>
</dbReference>
<dbReference type="Gene3D" id="1.10.10.60">
    <property type="entry name" value="Homeodomain-like"/>
    <property type="match status" value="2"/>
</dbReference>
<dbReference type="EMBL" id="JAQIFT010000069">
    <property type="protein sequence ID" value="MDA3734017.1"/>
    <property type="molecule type" value="Genomic_DNA"/>
</dbReference>
<sequence>MYKVLLVDDEPLVLSGIKFLLDWHKLDCDIQNTARNGKQALEIIEVEKPDIVLCDINMPILSGLEVLKEVTHRQHQPVFVMLTNHQEFDMARESLRYKAVDYLLKTQLEPEVLEKAIQSAILECDKRNKMAKIDLANEVIEEDNHKIIQGCLKKLLEKKIRNRNSEGYKLLEAHHILDRFALLEVVLDYSILPKAQNTSAFDRERIFGWEQELLETILPKLFNHYFLVASDSAYQKFQIFVWDVDEVTFKEHIETFYNKFLLASSNATATKISLLVSDVLKEKDIFHGLRQIDQLLEYYYCHEPELVYYKQIGETVYEDISLTPEINKLVIAIRLKDVAACKATFAKIEEKFGSTPHNPVAEIRSCIDLYSTVYAVLVPLLPEDGMNAYFVDLSKMIQTISEMLTFSQLQKWVRGFAEQVIWQLEQLTGSHFEVMERVKNYVVAHATEKLMLQDLADYVNMSPSYLSALFKKHCNQNLVDYINEVKMHKACELIREGNYKIYEISYLLSFENAYYFTKVFKRYIGRTPKEYQNKVRGR</sequence>
<accession>A0AA42DSN5</accession>
<feature type="domain" description="Response regulatory" evidence="8">
    <location>
        <begin position="3"/>
        <end position="120"/>
    </location>
</feature>
<proteinExistence type="predicted"/>
<keyword evidence="10" id="KW-1185">Reference proteome</keyword>
<comment type="caution">
    <text evidence="9">The sequence shown here is derived from an EMBL/GenBank/DDBJ whole genome shotgun (WGS) entry which is preliminary data.</text>
</comment>
<evidence type="ECO:0000256" key="6">
    <source>
        <dbReference type="PROSITE-ProRule" id="PRU00169"/>
    </source>
</evidence>
<dbReference type="SUPFAM" id="SSF52172">
    <property type="entry name" value="CheY-like"/>
    <property type="match status" value="1"/>
</dbReference>
<name>A0AA42DSN5_9FIRM</name>
<dbReference type="InterPro" id="IPR011006">
    <property type="entry name" value="CheY-like_superfamily"/>
</dbReference>
<dbReference type="InterPro" id="IPR018060">
    <property type="entry name" value="HTH_AraC"/>
</dbReference>
<comment type="function">
    <text evidence="5">May play the central regulatory role in sporulation. It may be an element of the effector pathway responsible for the activation of sporulation genes in response to nutritional stress. Spo0A may act in concert with spo0H (a sigma factor) to control the expression of some genes that are critical to the sporulation process.</text>
</comment>
<evidence type="ECO:0000256" key="1">
    <source>
        <dbReference type="ARBA" id="ARBA00018672"/>
    </source>
</evidence>
<dbReference type="Proteomes" id="UP001169242">
    <property type="component" value="Unassembled WGS sequence"/>
</dbReference>
<dbReference type="Pfam" id="PF00072">
    <property type="entry name" value="Response_reg"/>
    <property type="match status" value="1"/>
</dbReference>
<evidence type="ECO:0000313" key="9">
    <source>
        <dbReference type="EMBL" id="MDA3734017.1"/>
    </source>
</evidence>
<dbReference type="Pfam" id="PF12833">
    <property type="entry name" value="HTH_18"/>
    <property type="match status" value="1"/>
</dbReference>
<dbReference type="GO" id="GO:0003700">
    <property type="term" value="F:DNA-binding transcription factor activity"/>
    <property type="evidence" value="ECO:0007669"/>
    <property type="project" value="InterPro"/>
</dbReference>